<evidence type="ECO:0000256" key="3">
    <source>
        <dbReference type="ARBA" id="ARBA00022833"/>
    </source>
</evidence>
<organism evidence="5 6">
    <name type="scientific">Loxostege sticticalis</name>
    <name type="common">Beet webworm moth</name>
    <dbReference type="NCBI Taxonomy" id="481309"/>
    <lineage>
        <taxon>Eukaryota</taxon>
        <taxon>Metazoa</taxon>
        <taxon>Ecdysozoa</taxon>
        <taxon>Arthropoda</taxon>
        <taxon>Hexapoda</taxon>
        <taxon>Insecta</taxon>
        <taxon>Pterygota</taxon>
        <taxon>Neoptera</taxon>
        <taxon>Endopterygota</taxon>
        <taxon>Lepidoptera</taxon>
        <taxon>Glossata</taxon>
        <taxon>Ditrysia</taxon>
        <taxon>Pyraloidea</taxon>
        <taxon>Crambidae</taxon>
        <taxon>Pyraustinae</taxon>
        <taxon>Loxostege</taxon>
    </lineage>
</organism>
<evidence type="ECO:0000313" key="5">
    <source>
        <dbReference type="EMBL" id="KAL0881439.1"/>
    </source>
</evidence>
<keyword evidence="1" id="KW-0479">Metal-binding</keyword>
<evidence type="ECO:0000259" key="4">
    <source>
        <dbReference type="Pfam" id="PF04500"/>
    </source>
</evidence>
<accession>A0ABR3HY10</accession>
<keyword evidence="6" id="KW-1185">Reference proteome</keyword>
<evidence type="ECO:0000313" key="6">
    <source>
        <dbReference type="Proteomes" id="UP001549920"/>
    </source>
</evidence>
<dbReference type="InterPro" id="IPR007588">
    <property type="entry name" value="Znf_FLYWCH"/>
</dbReference>
<reference evidence="5 6" key="1">
    <citation type="submission" date="2024-06" db="EMBL/GenBank/DDBJ databases">
        <title>A chromosome-level genome assembly of beet webworm, Loxostege sticticalis.</title>
        <authorList>
            <person name="Zhang Y."/>
        </authorList>
    </citation>
    <scope>NUCLEOTIDE SEQUENCE [LARGE SCALE GENOMIC DNA]</scope>
    <source>
        <strain evidence="5">AQ026</strain>
        <tissue evidence="5">Whole body</tissue>
    </source>
</reference>
<dbReference type="Proteomes" id="UP001549920">
    <property type="component" value="Unassembled WGS sequence"/>
</dbReference>
<comment type="caution">
    <text evidence="5">The sequence shown here is derived from an EMBL/GenBank/DDBJ whole genome shotgun (WGS) entry which is preliminary data.</text>
</comment>
<protein>
    <recommendedName>
        <fullName evidence="4">FLYWCH-type domain-containing protein</fullName>
    </recommendedName>
</protein>
<proteinExistence type="predicted"/>
<gene>
    <name evidence="5" type="ORF">ABMA27_001302</name>
</gene>
<name>A0ABR3HY10_LOXSC</name>
<dbReference type="EMBL" id="JBEUOH010000011">
    <property type="protein sequence ID" value="KAL0881439.1"/>
    <property type="molecule type" value="Genomic_DNA"/>
</dbReference>
<dbReference type="Pfam" id="PF04500">
    <property type="entry name" value="FLYWCH"/>
    <property type="match status" value="1"/>
</dbReference>
<dbReference type="Gene3D" id="2.20.25.240">
    <property type="match status" value="1"/>
</dbReference>
<keyword evidence="3" id="KW-0862">Zinc</keyword>
<keyword evidence="2" id="KW-0863">Zinc-finger</keyword>
<evidence type="ECO:0000256" key="2">
    <source>
        <dbReference type="ARBA" id="ARBA00022771"/>
    </source>
</evidence>
<sequence>MSLNIFKCKIRCPCLVVFVFAIKYEKHNDLSVSFTIKLITISSGKQYIMLNGYTYYRHPARKNGFRWSCTQSSKCHAKIIVGNDGRLVSADGEHIHPPPTYYVLPDGTYVKG</sequence>
<feature type="domain" description="FLYWCH-type" evidence="4">
    <location>
        <begin position="42"/>
        <end position="96"/>
    </location>
</feature>
<evidence type="ECO:0000256" key="1">
    <source>
        <dbReference type="ARBA" id="ARBA00022723"/>
    </source>
</evidence>